<reference evidence="4 5" key="1">
    <citation type="submission" date="2018-09" db="EMBL/GenBank/DDBJ databases">
        <title>Production of Trimethoprim by Streptomyces sp. 3E-1.</title>
        <authorList>
            <person name="Kang H.J."/>
            <person name="Kim S.B."/>
        </authorList>
    </citation>
    <scope>NUCLEOTIDE SEQUENCE [LARGE SCALE GENOMIC DNA]</scope>
    <source>
        <strain evidence="4 5">3E-1</strain>
    </source>
</reference>
<dbReference type="InterPro" id="IPR036380">
    <property type="entry name" value="Isochorismatase-like_sf"/>
</dbReference>
<dbReference type="InterPro" id="IPR050272">
    <property type="entry name" value="Isochorismatase-like_hydrls"/>
</dbReference>
<dbReference type="InterPro" id="IPR000868">
    <property type="entry name" value="Isochorismatase-like_dom"/>
</dbReference>
<dbReference type="Proteomes" id="UP000265765">
    <property type="component" value="Chromosome"/>
</dbReference>
<evidence type="ECO:0000256" key="2">
    <source>
        <dbReference type="SAM" id="MobiDB-lite"/>
    </source>
</evidence>
<gene>
    <name evidence="4" type="ORF">DWG14_07731</name>
</gene>
<sequence>MPRRRPGDVGRPYDDGWPYDDGKLYDDGRPFDDGSPRGGGGRMTAGRLAVIDMQRVFAEPDSPWAAPRYAEAAAGVRRLLPAFADRVTFTRFVAPAEPTGAWRAYYARWSFALQPPDAPLWRLTDDFADRAPHVLDATTFGKWAPELAARVAPEGRLVLTGVSTDCCVLSTALAAADAGVETWVVSDACAGVDDDAHRKALDLMGMYGPLVRIVTVDEVLAS</sequence>
<name>A0AAI8L987_9ACTN</name>
<organism evidence="4 5">
    <name type="scientific">Streptomyces griseorubiginosus</name>
    <dbReference type="NCBI Taxonomy" id="67304"/>
    <lineage>
        <taxon>Bacteria</taxon>
        <taxon>Bacillati</taxon>
        <taxon>Actinomycetota</taxon>
        <taxon>Actinomycetes</taxon>
        <taxon>Kitasatosporales</taxon>
        <taxon>Streptomycetaceae</taxon>
        <taxon>Streptomyces</taxon>
    </lineage>
</organism>
<evidence type="ECO:0000313" key="5">
    <source>
        <dbReference type="Proteomes" id="UP000265765"/>
    </source>
</evidence>
<evidence type="ECO:0000259" key="3">
    <source>
        <dbReference type="Pfam" id="PF00857"/>
    </source>
</evidence>
<dbReference type="AlphaFoldDB" id="A0AAI8L987"/>
<dbReference type="PANTHER" id="PTHR43540:SF1">
    <property type="entry name" value="ISOCHORISMATASE HYDROLASE"/>
    <property type="match status" value="1"/>
</dbReference>
<dbReference type="PANTHER" id="PTHR43540">
    <property type="entry name" value="PEROXYUREIDOACRYLATE/UREIDOACRYLATE AMIDOHYDROLASE-RELATED"/>
    <property type="match status" value="1"/>
</dbReference>
<accession>A0AAI8L987</accession>
<proteinExistence type="predicted"/>
<keyword evidence="1" id="KW-0378">Hydrolase</keyword>
<dbReference type="Pfam" id="PF00857">
    <property type="entry name" value="Isochorismatase"/>
    <property type="match status" value="1"/>
</dbReference>
<feature type="region of interest" description="Disordered" evidence="2">
    <location>
        <begin position="1"/>
        <end position="42"/>
    </location>
</feature>
<dbReference type="GO" id="GO:0016787">
    <property type="term" value="F:hydrolase activity"/>
    <property type="evidence" value="ECO:0007669"/>
    <property type="project" value="UniProtKB-KW"/>
</dbReference>
<evidence type="ECO:0000256" key="1">
    <source>
        <dbReference type="ARBA" id="ARBA00022801"/>
    </source>
</evidence>
<dbReference type="Gene3D" id="3.40.50.850">
    <property type="entry name" value="Isochorismatase-like"/>
    <property type="match status" value="1"/>
</dbReference>
<dbReference type="SUPFAM" id="SSF52499">
    <property type="entry name" value="Isochorismatase-like hydrolases"/>
    <property type="match status" value="1"/>
</dbReference>
<dbReference type="EMBL" id="CP032427">
    <property type="protein sequence ID" value="AYC43424.1"/>
    <property type="molecule type" value="Genomic_DNA"/>
</dbReference>
<feature type="compositionally biased region" description="Basic and acidic residues" evidence="2">
    <location>
        <begin position="1"/>
        <end position="35"/>
    </location>
</feature>
<dbReference type="CDD" id="cd00431">
    <property type="entry name" value="cysteine_hydrolases"/>
    <property type="match status" value="1"/>
</dbReference>
<dbReference type="KEGG" id="sge:DWG14_07731"/>
<feature type="domain" description="Isochorismatase-like" evidence="3">
    <location>
        <begin position="50"/>
        <end position="205"/>
    </location>
</feature>
<protein>
    <recommendedName>
        <fullName evidence="3">Isochorismatase-like domain-containing protein</fullName>
    </recommendedName>
</protein>
<evidence type="ECO:0000313" key="4">
    <source>
        <dbReference type="EMBL" id="AYC43424.1"/>
    </source>
</evidence>